<dbReference type="OrthoDB" id="5986690at2759"/>
<feature type="compositionally biased region" description="Polar residues" evidence="1">
    <location>
        <begin position="384"/>
        <end position="395"/>
    </location>
</feature>
<proteinExistence type="predicted"/>
<evidence type="ECO:0000256" key="1">
    <source>
        <dbReference type="SAM" id="MobiDB-lite"/>
    </source>
</evidence>
<evidence type="ECO:0000313" key="2">
    <source>
        <dbReference type="EMBL" id="KAJ7339450.1"/>
    </source>
</evidence>
<evidence type="ECO:0000313" key="3">
    <source>
        <dbReference type="Proteomes" id="UP001163046"/>
    </source>
</evidence>
<feature type="compositionally biased region" description="Polar residues" evidence="1">
    <location>
        <begin position="283"/>
        <end position="295"/>
    </location>
</feature>
<feature type="compositionally biased region" description="Basic and acidic residues" evidence="1">
    <location>
        <begin position="348"/>
        <end position="369"/>
    </location>
</feature>
<feature type="compositionally biased region" description="Polar residues" evidence="1">
    <location>
        <begin position="303"/>
        <end position="339"/>
    </location>
</feature>
<accession>A0A9W9YFF1</accession>
<feature type="compositionally biased region" description="Basic and acidic residues" evidence="1">
    <location>
        <begin position="396"/>
        <end position="406"/>
    </location>
</feature>
<protein>
    <submittedName>
        <fullName evidence="2">Uncharacterized protein</fullName>
    </submittedName>
</protein>
<organism evidence="2 3">
    <name type="scientific">Desmophyllum pertusum</name>
    <dbReference type="NCBI Taxonomy" id="174260"/>
    <lineage>
        <taxon>Eukaryota</taxon>
        <taxon>Metazoa</taxon>
        <taxon>Cnidaria</taxon>
        <taxon>Anthozoa</taxon>
        <taxon>Hexacorallia</taxon>
        <taxon>Scleractinia</taxon>
        <taxon>Caryophylliina</taxon>
        <taxon>Caryophylliidae</taxon>
        <taxon>Desmophyllum</taxon>
    </lineage>
</organism>
<feature type="region of interest" description="Disordered" evidence="1">
    <location>
        <begin position="280"/>
        <end position="412"/>
    </location>
</feature>
<keyword evidence="3" id="KW-1185">Reference proteome</keyword>
<dbReference type="Proteomes" id="UP001163046">
    <property type="component" value="Unassembled WGS sequence"/>
</dbReference>
<dbReference type="AlphaFoldDB" id="A0A9W9YFF1"/>
<comment type="caution">
    <text evidence="2">The sequence shown here is derived from an EMBL/GenBank/DDBJ whole genome shotgun (WGS) entry which is preliminary data.</text>
</comment>
<dbReference type="EMBL" id="MU827779">
    <property type="protein sequence ID" value="KAJ7339450.1"/>
    <property type="molecule type" value="Genomic_DNA"/>
</dbReference>
<sequence length="412" mass="44977">MSQRKSESKVELSVCRISKLLPLGQGKVTFGSGCIVNLKSDVGESNPDESAKLITTSQVVTKNDLLSESTDIKVEFLDGRNGNLLAFDLNFNYKDAADIPDPVPGRVLEDTEAGRPSGMQQVSFLTIPVRKFDSRGWFKRKWNPLEKKRSILCSHQSDENLQTAISNRQVLCHVICDDRKSGGFYITEPSCLTFGKDTSEFTLSSASDPDSADHAMSIKDFSKEEKPKGAPLLNADGKFVGMLAVASSEDRKLYPVFLPTLDDRSSLTFSKDDRNSAARSFAMATSASENNSQENGNKDIPDDNQTSADQSESENTASAVLQRSGNPAANPLQSDTNAEIQERVLPTLEEHHDDGSGAVERDLVPHCDDQEVSSEPPFNPEPDLSQTDPNSQSSRPDADASLDKDAGNLWLI</sequence>
<gene>
    <name evidence="2" type="ORF">OS493_005848</name>
</gene>
<reference evidence="2" key="1">
    <citation type="submission" date="2023-01" db="EMBL/GenBank/DDBJ databases">
        <title>Genome assembly of the deep-sea coral Lophelia pertusa.</title>
        <authorList>
            <person name="Herrera S."/>
            <person name="Cordes E."/>
        </authorList>
    </citation>
    <scope>NUCLEOTIDE SEQUENCE</scope>
    <source>
        <strain evidence="2">USNM1676648</strain>
        <tissue evidence="2">Polyp</tissue>
    </source>
</reference>
<name>A0A9W9YFF1_9CNID</name>